<dbReference type="AlphaFoldDB" id="A0A1H1MQ33"/>
<evidence type="ECO:0000313" key="3">
    <source>
        <dbReference type="EMBL" id="SDR88827.1"/>
    </source>
</evidence>
<dbReference type="STRING" id="604330.SAMN04489857_1526"/>
<evidence type="ECO:0000256" key="1">
    <source>
        <dbReference type="SAM" id="Phobius"/>
    </source>
</evidence>
<reference evidence="4 5" key="1">
    <citation type="submission" date="2016-10" db="EMBL/GenBank/DDBJ databases">
        <authorList>
            <person name="Varghese N."/>
            <person name="Submissions S."/>
        </authorList>
    </citation>
    <scope>NUCLEOTIDE SEQUENCE [LARGE SCALE GENOMIC DNA]</scope>
    <source>
        <strain evidence="4">DSM 22619</strain>
        <strain evidence="5">DSM 22620</strain>
    </source>
</reference>
<keyword evidence="1" id="KW-0472">Membrane</keyword>
<accession>A0A1H1MQ33</accession>
<dbReference type="EMBL" id="FMZL01000010">
    <property type="protein sequence ID" value="SDC34819.1"/>
    <property type="molecule type" value="Genomic_DNA"/>
</dbReference>
<evidence type="ECO:0000313" key="4">
    <source>
        <dbReference type="Proteomes" id="UP000198528"/>
    </source>
</evidence>
<dbReference type="Proteomes" id="UP000198528">
    <property type="component" value="Unassembled WGS sequence"/>
</dbReference>
<protein>
    <submittedName>
        <fullName evidence="3">Uncharacterized protein</fullName>
    </submittedName>
</protein>
<feature type="transmembrane region" description="Helical" evidence="1">
    <location>
        <begin position="86"/>
        <end position="108"/>
    </location>
</feature>
<evidence type="ECO:0000313" key="2">
    <source>
        <dbReference type="EMBL" id="SDC34819.1"/>
    </source>
</evidence>
<proteinExistence type="predicted"/>
<name>A0A1H1MQ33_9ACTN</name>
<organism evidence="3 5">
    <name type="scientific">Parafannyhessea umbonata</name>
    <dbReference type="NCBI Taxonomy" id="604330"/>
    <lineage>
        <taxon>Bacteria</taxon>
        <taxon>Bacillati</taxon>
        <taxon>Actinomycetota</taxon>
        <taxon>Coriobacteriia</taxon>
        <taxon>Coriobacteriales</taxon>
        <taxon>Atopobiaceae</taxon>
        <taxon>Parafannyhessea</taxon>
    </lineage>
</organism>
<sequence length="109" mass="12008">MPGGRSFVWQGKRLMGEVTRLDDDGTEYVVTSGGRIFTGNPRIGYVPMEEEEDPKSVAEGLGDVANNMTDLSGVQDNMRRFGTKGYLMRVALVLLVIMVVLLVLRLIMG</sequence>
<dbReference type="Proteomes" id="UP000199480">
    <property type="component" value="Chromosome I"/>
</dbReference>
<dbReference type="EMBL" id="LT629759">
    <property type="protein sequence ID" value="SDR88827.1"/>
    <property type="molecule type" value="Genomic_DNA"/>
</dbReference>
<dbReference type="RefSeq" id="WP_090846398.1">
    <property type="nucleotide sequence ID" value="NZ_FMZL01000010.1"/>
</dbReference>
<keyword evidence="4" id="KW-1185">Reference proteome</keyword>
<dbReference type="GeneID" id="78500865"/>
<evidence type="ECO:0000313" key="5">
    <source>
        <dbReference type="Proteomes" id="UP000199480"/>
    </source>
</evidence>
<gene>
    <name evidence="2" type="ORF">SAMN04487824_11035</name>
    <name evidence="3" type="ORF">SAMN04489857_1526</name>
</gene>
<reference evidence="3" key="2">
    <citation type="submission" date="2016-10" db="EMBL/GenBank/DDBJ databases">
        <authorList>
            <person name="de Groot N.N."/>
        </authorList>
    </citation>
    <scope>NUCLEOTIDE SEQUENCE [LARGE SCALE GENOMIC DNA]</scope>
    <source>
        <strain evidence="2">DSM 22619</strain>
        <strain evidence="3">DSM 22620</strain>
    </source>
</reference>
<keyword evidence="1" id="KW-1133">Transmembrane helix</keyword>
<keyword evidence="1" id="KW-0812">Transmembrane</keyword>